<keyword evidence="3" id="KW-0862">Zinc</keyword>
<evidence type="ECO:0000256" key="1">
    <source>
        <dbReference type="ARBA" id="ARBA00022723"/>
    </source>
</evidence>
<gene>
    <name evidence="6" type="ORF">K452DRAFT_293505</name>
</gene>
<dbReference type="GO" id="GO:0008270">
    <property type="term" value="F:zinc ion binding"/>
    <property type="evidence" value="ECO:0007669"/>
    <property type="project" value="UniProtKB-KW"/>
</dbReference>
<dbReference type="Gene3D" id="6.10.140.2220">
    <property type="match status" value="1"/>
</dbReference>
<dbReference type="InterPro" id="IPR052839">
    <property type="entry name" value="Mito_gene_expr_regulator"/>
</dbReference>
<name>A0A6A6BSD3_9PEZI</name>
<dbReference type="GeneID" id="54299081"/>
<evidence type="ECO:0000256" key="3">
    <source>
        <dbReference type="ARBA" id="ARBA00022833"/>
    </source>
</evidence>
<keyword evidence="1" id="KW-0479">Metal-binding</keyword>
<dbReference type="Proteomes" id="UP000799438">
    <property type="component" value="Unassembled WGS sequence"/>
</dbReference>
<protein>
    <recommendedName>
        <fullName evidence="5">MYND-type domain-containing protein</fullName>
    </recommendedName>
</protein>
<accession>A0A6A6BSD3</accession>
<keyword evidence="2 4" id="KW-0863">Zinc-finger</keyword>
<sequence length="229" mass="25590">MGYWGYKLFQSDHAYDLIEAIEDDANLPIHFTRNDAEKTTAQRTLNSGLLARLSAKYEAEVATHKLILLVALAMEVGATISTELLQKTKTKNANLGIPDQAREQMKDGAGGQPANGSNYVMINMYPRVSCCADEFVLDPSVVINAMRARQQQEAAQRQQQQQTQQQAGVGPFCHTCRKTQAQLQNNRILRRCARCLTDGLVYCSRECQRKDWKRHKKVCKAAKGGEGAE</sequence>
<dbReference type="SUPFAM" id="SSF144232">
    <property type="entry name" value="HIT/MYND zinc finger-like"/>
    <property type="match status" value="1"/>
</dbReference>
<dbReference type="OrthoDB" id="432970at2759"/>
<evidence type="ECO:0000259" key="5">
    <source>
        <dbReference type="PROSITE" id="PS50865"/>
    </source>
</evidence>
<dbReference type="Pfam" id="PF01753">
    <property type="entry name" value="zf-MYND"/>
    <property type="match status" value="1"/>
</dbReference>
<dbReference type="PANTHER" id="PTHR46920">
    <property type="match status" value="1"/>
</dbReference>
<dbReference type="PROSITE" id="PS50865">
    <property type="entry name" value="ZF_MYND_2"/>
    <property type="match status" value="1"/>
</dbReference>
<dbReference type="EMBL" id="ML995474">
    <property type="protein sequence ID" value="KAF2147012.1"/>
    <property type="molecule type" value="Genomic_DNA"/>
</dbReference>
<feature type="domain" description="MYND-type" evidence="5">
    <location>
        <begin position="173"/>
        <end position="219"/>
    </location>
</feature>
<dbReference type="InterPro" id="IPR002893">
    <property type="entry name" value="Znf_MYND"/>
</dbReference>
<reference evidence="6" key="1">
    <citation type="journal article" date="2020" name="Stud. Mycol.">
        <title>101 Dothideomycetes genomes: a test case for predicting lifestyles and emergence of pathogens.</title>
        <authorList>
            <person name="Haridas S."/>
            <person name="Albert R."/>
            <person name="Binder M."/>
            <person name="Bloem J."/>
            <person name="Labutti K."/>
            <person name="Salamov A."/>
            <person name="Andreopoulos B."/>
            <person name="Baker S."/>
            <person name="Barry K."/>
            <person name="Bills G."/>
            <person name="Bluhm B."/>
            <person name="Cannon C."/>
            <person name="Castanera R."/>
            <person name="Culley D."/>
            <person name="Daum C."/>
            <person name="Ezra D."/>
            <person name="Gonzalez J."/>
            <person name="Henrissat B."/>
            <person name="Kuo A."/>
            <person name="Liang C."/>
            <person name="Lipzen A."/>
            <person name="Lutzoni F."/>
            <person name="Magnuson J."/>
            <person name="Mondo S."/>
            <person name="Nolan M."/>
            <person name="Ohm R."/>
            <person name="Pangilinan J."/>
            <person name="Park H.-J."/>
            <person name="Ramirez L."/>
            <person name="Alfaro M."/>
            <person name="Sun H."/>
            <person name="Tritt A."/>
            <person name="Yoshinaga Y."/>
            <person name="Zwiers L.-H."/>
            <person name="Turgeon B."/>
            <person name="Goodwin S."/>
            <person name="Spatafora J."/>
            <person name="Crous P."/>
            <person name="Grigoriev I."/>
        </authorList>
    </citation>
    <scope>NUCLEOTIDE SEQUENCE</scope>
    <source>
        <strain evidence="6">CBS 121167</strain>
    </source>
</reference>
<proteinExistence type="predicted"/>
<dbReference type="AlphaFoldDB" id="A0A6A6BSD3"/>
<evidence type="ECO:0000313" key="7">
    <source>
        <dbReference type="Proteomes" id="UP000799438"/>
    </source>
</evidence>
<keyword evidence="7" id="KW-1185">Reference proteome</keyword>
<dbReference type="RefSeq" id="XP_033402720.1">
    <property type="nucleotide sequence ID" value="XM_033541585.1"/>
</dbReference>
<evidence type="ECO:0000256" key="2">
    <source>
        <dbReference type="ARBA" id="ARBA00022771"/>
    </source>
</evidence>
<evidence type="ECO:0000256" key="4">
    <source>
        <dbReference type="PROSITE-ProRule" id="PRU00134"/>
    </source>
</evidence>
<evidence type="ECO:0000313" key="6">
    <source>
        <dbReference type="EMBL" id="KAF2147012.1"/>
    </source>
</evidence>
<dbReference type="PANTHER" id="PTHR46920:SF1">
    <property type="entry name" value="PROTEIN MSS51 HOMOLOG, MITOCHONDRIAL-RELATED"/>
    <property type="match status" value="1"/>
</dbReference>
<organism evidence="6 7">
    <name type="scientific">Aplosporella prunicola CBS 121167</name>
    <dbReference type="NCBI Taxonomy" id="1176127"/>
    <lineage>
        <taxon>Eukaryota</taxon>
        <taxon>Fungi</taxon>
        <taxon>Dikarya</taxon>
        <taxon>Ascomycota</taxon>
        <taxon>Pezizomycotina</taxon>
        <taxon>Dothideomycetes</taxon>
        <taxon>Dothideomycetes incertae sedis</taxon>
        <taxon>Botryosphaeriales</taxon>
        <taxon>Aplosporellaceae</taxon>
        <taxon>Aplosporella</taxon>
    </lineage>
</organism>